<dbReference type="EnsemblPlants" id="TuG1812G0700001174.01.T01">
    <property type="protein sequence ID" value="TuG1812G0700001174.01.T01"/>
    <property type="gene ID" value="TuG1812G0700001174.01"/>
</dbReference>
<reference evidence="3" key="1">
    <citation type="journal article" date="2013" name="Nature">
        <title>Draft genome of the wheat A-genome progenitor Triticum urartu.</title>
        <authorList>
            <person name="Ling H.Q."/>
            <person name="Zhao S."/>
            <person name="Liu D."/>
            <person name="Wang J."/>
            <person name="Sun H."/>
            <person name="Zhang C."/>
            <person name="Fan H."/>
            <person name="Li D."/>
            <person name="Dong L."/>
            <person name="Tao Y."/>
            <person name="Gao C."/>
            <person name="Wu H."/>
            <person name="Li Y."/>
            <person name="Cui Y."/>
            <person name="Guo X."/>
            <person name="Zheng S."/>
            <person name="Wang B."/>
            <person name="Yu K."/>
            <person name="Liang Q."/>
            <person name="Yang W."/>
            <person name="Lou X."/>
            <person name="Chen J."/>
            <person name="Feng M."/>
            <person name="Jian J."/>
            <person name="Zhang X."/>
            <person name="Luo G."/>
            <person name="Jiang Y."/>
            <person name="Liu J."/>
            <person name="Wang Z."/>
            <person name="Sha Y."/>
            <person name="Zhang B."/>
            <person name="Wu H."/>
            <person name="Tang D."/>
            <person name="Shen Q."/>
            <person name="Xue P."/>
            <person name="Zou S."/>
            <person name="Wang X."/>
            <person name="Liu X."/>
            <person name="Wang F."/>
            <person name="Yang Y."/>
            <person name="An X."/>
            <person name="Dong Z."/>
            <person name="Zhang K."/>
            <person name="Zhang X."/>
            <person name="Luo M.C."/>
            <person name="Dvorak J."/>
            <person name="Tong Y."/>
            <person name="Wang J."/>
            <person name="Yang H."/>
            <person name="Li Z."/>
            <person name="Wang D."/>
            <person name="Zhang A."/>
            <person name="Wang J."/>
        </authorList>
    </citation>
    <scope>NUCLEOTIDE SEQUENCE</scope>
    <source>
        <strain evidence="3">cv. G1812</strain>
    </source>
</reference>
<dbReference type="AlphaFoldDB" id="A0A8R7V044"/>
<dbReference type="Gramene" id="TuG1812G0700001174.01.T01">
    <property type="protein sequence ID" value="TuG1812G0700001174.01.T01"/>
    <property type="gene ID" value="TuG1812G0700001174.01"/>
</dbReference>
<reference evidence="2" key="3">
    <citation type="submission" date="2022-06" db="UniProtKB">
        <authorList>
            <consortium name="EnsemblPlants"/>
        </authorList>
    </citation>
    <scope>IDENTIFICATION</scope>
</reference>
<dbReference type="InterPro" id="IPR054726">
    <property type="entry name" value="Ubiq_DUF569-assoc"/>
</dbReference>
<feature type="domain" description="DUF569" evidence="1">
    <location>
        <begin position="150"/>
        <end position="206"/>
    </location>
</feature>
<sequence length="224" mass="25649">MNAAWAVHLHHDETWEDDYLLLYSAAYGRYLAATDTPAPGGGRRVVQRKYDHLEFEAMFWYAALSESGDEVCLHHFHGGSLRANTRYSYPRWNIGVSVHDTGNVTTTMHWVVEHIPARVGMPPLPVPFAAAMWEWRLIHYVWPNVVDRGSFWFRGRSVFDLRDELARRLAIDASDLVMCFHTYAAWLTPLLVDLPRNHQPLAIVVVITGTPVHATLRYPDVDAE</sequence>
<name>A0A8R7V044_TRIUA</name>
<dbReference type="PANTHER" id="PTHR31205">
    <property type="entry name" value="ACTIN CROSS-LINKING PROTEIN (DUF569)"/>
    <property type="match status" value="1"/>
</dbReference>
<evidence type="ECO:0000313" key="2">
    <source>
        <dbReference type="EnsemblPlants" id="TuG1812G0700001174.01.T01"/>
    </source>
</evidence>
<reference evidence="2" key="2">
    <citation type="submission" date="2018-03" db="EMBL/GenBank/DDBJ databases">
        <title>The Triticum urartu genome reveals the dynamic nature of wheat genome evolution.</title>
        <authorList>
            <person name="Ling H."/>
            <person name="Ma B."/>
            <person name="Shi X."/>
            <person name="Liu H."/>
            <person name="Dong L."/>
            <person name="Sun H."/>
            <person name="Cao Y."/>
            <person name="Gao Q."/>
            <person name="Zheng S."/>
            <person name="Li Y."/>
            <person name="Yu Y."/>
            <person name="Du H."/>
            <person name="Qi M."/>
            <person name="Li Y."/>
            <person name="Yu H."/>
            <person name="Cui Y."/>
            <person name="Wang N."/>
            <person name="Chen C."/>
            <person name="Wu H."/>
            <person name="Zhao Y."/>
            <person name="Zhang J."/>
            <person name="Li Y."/>
            <person name="Zhou W."/>
            <person name="Zhang B."/>
            <person name="Hu W."/>
            <person name="Eijk M."/>
            <person name="Tang J."/>
            <person name="Witsenboer H."/>
            <person name="Zhao S."/>
            <person name="Li Z."/>
            <person name="Zhang A."/>
            <person name="Wang D."/>
            <person name="Liang C."/>
        </authorList>
    </citation>
    <scope>NUCLEOTIDE SEQUENCE [LARGE SCALE GENOMIC DNA]</scope>
    <source>
        <strain evidence="2">cv. G1812</strain>
    </source>
</reference>
<dbReference type="Proteomes" id="UP000015106">
    <property type="component" value="Chromosome 7"/>
</dbReference>
<evidence type="ECO:0000313" key="3">
    <source>
        <dbReference type="Proteomes" id="UP000015106"/>
    </source>
</evidence>
<evidence type="ECO:0000259" key="1">
    <source>
        <dbReference type="Pfam" id="PF22932"/>
    </source>
</evidence>
<keyword evidence="3" id="KW-1185">Reference proteome</keyword>
<organism evidence="2 3">
    <name type="scientific">Triticum urartu</name>
    <name type="common">Red wild einkorn</name>
    <name type="synonym">Crithodium urartu</name>
    <dbReference type="NCBI Taxonomy" id="4572"/>
    <lineage>
        <taxon>Eukaryota</taxon>
        <taxon>Viridiplantae</taxon>
        <taxon>Streptophyta</taxon>
        <taxon>Embryophyta</taxon>
        <taxon>Tracheophyta</taxon>
        <taxon>Spermatophyta</taxon>
        <taxon>Magnoliopsida</taxon>
        <taxon>Liliopsida</taxon>
        <taxon>Poales</taxon>
        <taxon>Poaceae</taxon>
        <taxon>BOP clade</taxon>
        <taxon>Pooideae</taxon>
        <taxon>Triticodae</taxon>
        <taxon>Triticeae</taxon>
        <taxon>Triticinae</taxon>
        <taxon>Triticum</taxon>
    </lineage>
</organism>
<accession>A0A8R7V044</accession>
<dbReference type="PANTHER" id="PTHR31205:SF82">
    <property type="entry name" value="DUF569 DOMAIN-CONTAINING PROTEIN"/>
    <property type="match status" value="1"/>
</dbReference>
<dbReference type="Pfam" id="PF22932">
    <property type="entry name" value="Ubiq_DUF_assoc"/>
    <property type="match status" value="1"/>
</dbReference>
<proteinExistence type="predicted"/>
<protein>
    <recommendedName>
        <fullName evidence="1">DUF569 domain-containing protein</fullName>
    </recommendedName>
</protein>